<evidence type="ECO:0000313" key="3">
    <source>
        <dbReference type="Proteomes" id="UP001524478"/>
    </source>
</evidence>
<dbReference type="InterPro" id="IPR005025">
    <property type="entry name" value="FMN_Rdtase-like_dom"/>
</dbReference>
<dbReference type="EMBL" id="JANGAC010000004">
    <property type="protein sequence ID" value="MCQ4922744.1"/>
    <property type="molecule type" value="Genomic_DNA"/>
</dbReference>
<sequence>MKKILVIMPEEPSTLLFNMMTKVLGNEDFSIITSAKELKNLQNKKILFVLELNEIGTSNALNNIFLELYNTGKDSLLNSEGAVLIHSNYNILFTKTTAQSIIFLANNLGCSFIGRPLVEATAKLENFISMEKVYNMSLEEICLQQCKELGSRFLEDNTTNNEREKKLLVLHSSNREISNTLMLWDMVKSYLHEIEISEINVGNGNVLDCKGCPYKTCKYLGKQTRCFYGGIVVEEVYPAILRSNSILFICPNYNDMVTANLVATINRLTALYRQTKFYDKTIFSIIVSGYSGGDAIAKQLISSLNMNKTFKLPPYFSLMTTANDKGAIKEVPNIENLAKEFAYKINSLN</sequence>
<dbReference type="InterPro" id="IPR029039">
    <property type="entry name" value="Flavoprotein-like_sf"/>
</dbReference>
<proteinExistence type="predicted"/>
<name>A0ABT1S8F4_9FIRM</name>
<reference evidence="2 3" key="1">
    <citation type="submission" date="2022-06" db="EMBL/GenBank/DDBJ databases">
        <title>Isolation of gut microbiota from human fecal samples.</title>
        <authorList>
            <person name="Pamer E.G."/>
            <person name="Barat B."/>
            <person name="Waligurski E."/>
            <person name="Medina S."/>
            <person name="Paddock L."/>
            <person name="Mostad J."/>
        </authorList>
    </citation>
    <scope>NUCLEOTIDE SEQUENCE [LARGE SCALE GENOMIC DNA]</scope>
    <source>
        <strain evidence="2 3">DFI.7.95</strain>
    </source>
</reference>
<evidence type="ECO:0000259" key="1">
    <source>
        <dbReference type="Pfam" id="PF03358"/>
    </source>
</evidence>
<keyword evidence="3" id="KW-1185">Reference proteome</keyword>
<feature type="domain" description="NADPH-dependent FMN reductase-like" evidence="1">
    <location>
        <begin position="166"/>
        <end position="318"/>
    </location>
</feature>
<dbReference type="Gene3D" id="3.40.50.360">
    <property type="match status" value="1"/>
</dbReference>
<dbReference type="RefSeq" id="WP_256310902.1">
    <property type="nucleotide sequence ID" value="NZ_JANGAC010000004.1"/>
</dbReference>
<dbReference type="Pfam" id="PF03358">
    <property type="entry name" value="FMN_red"/>
    <property type="match status" value="1"/>
</dbReference>
<gene>
    <name evidence="2" type="ORF">NE686_06590</name>
</gene>
<protein>
    <submittedName>
        <fullName evidence="2">NAD(P)H-dependent oxidoreductase</fullName>
    </submittedName>
</protein>
<dbReference type="SUPFAM" id="SSF52218">
    <property type="entry name" value="Flavoproteins"/>
    <property type="match status" value="1"/>
</dbReference>
<organism evidence="2 3">
    <name type="scientific">Tissierella carlieri</name>
    <dbReference type="NCBI Taxonomy" id="689904"/>
    <lineage>
        <taxon>Bacteria</taxon>
        <taxon>Bacillati</taxon>
        <taxon>Bacillota</taxon>
        <taxon>Tissierellia</taxon>
        <taxon>Tissierellales</taxon>
        <taxon>Tissierellaceae</taxon>
        <taxon>Tissierella</taxon>
    </lineage>
</organism>
<accession>A0ABT1S8F4</accession>
<dbReference type="Proteomes" id="UP001524478">
    <property type="component" value="Unassembled WGS sequence"/>
</dbReference>
<comment type="caution">
    <text evidence="2">The sequence shown here is derived from an EMBL/GenBank/DDBJ whole genome shotgun (WGS) entry which is preliminary data.</text>
</comment>
<evidence type="ECO:0000313" key="2">
    <source>
        <dbReference type="EMBL" id="MCQ4922744.1"/>
    </source>
</evidence>